<evidence type="ECO:0000313" key="3">
    <source>
        <dbReference type="Proteomes" id="UP000278031"/>
    </source>
</evidence>
<gene>
    <name evidence="2" type="ORF">DRO04_01000</name>
</gene>
<feature type="non-terminal residue" evidence="2">
    <location>
        <position position="1"/>
    </location>
</feature>
<dbReference type="Proteomes" id="UP000278031">
    <property type="component" value="Unassembled WGS sequence"/>
</dbReference>
<dbReference type="GO" id="GO:0004527">
    <property type="term" value="F:exonuclease activity"/>
    <property type="evidence" value="ECO:0007669"/>
    <property type="project" value="UniProtKB-KW"/>
</dbReference>
<organism evidence="2 3">
    <name type="scientific">Candidatus Iainarchaeum sp</name>
    <dbReference type="NCBI Taxonomy" id="3101447"/>
    <lineage>
        <taxon>Archaea</taxon>
        <taxon>Candidatus Iainarchaeota</taxon>
        <taxon>Candidatus Iainarchaeia</taxon>
        <taxon>Candidatus Iainarchaeales</taxon>
        <taxon>Candidatus Iainarchaeaceae</taxon>
        <taxon>Candidatus Iainarchaeum</taxon>
    </lineage>
</organism>
<dbReference type="InterPro" id="IPR036866">
    <property type="entry name" value="RibonucZ/Hydroxyglut_hydro"/>
</dbReference>
<dbReference type="InterPro" id="IPR011108">
    <property type="entry name" value="RMMBL"/>
</dbReference>
<dbReference type="Pfam" id="PF07521">
    <property type="entry name" value="RMMBL"/>
    <property type="match status" value="1"/>
</dbReference>
<keyword evidence="2" id="KW-0269">Exonuclease</keyword>
<feature type="domain" description="Zn-dependent metallo-hydrolase RNA specificity" evidence="1">
    <location>
        <begin position="21"/>
        <end position="63"/>
    </location>
</feature>
<protein>
    <submittedName>
        <fullName evidence="2">Exonuclease</fullName>
    </submittedName>
</protein>
<sequence>SAYFSGFALKNNFRLFDKAFPLSDHADFKQLLRYVEQSNAKRIYTYHGFAKEFASYLNKKGYSAKVLSRQNVLNYC</sequence>
<proteinExistence type="predicted"/>
<dbReference type="AlphaFoldDB" id="A0A497JIG7"/>
<keyword evidence="2" id="KW-0540">Nuclease</keyword>
<comment type="caution">
    <text evidence="2">The sequence shown here is derived from an EMBL/GenBank/DDBJ whole genome shotgun (WGS) entry which is preliminary data.</text>
</comment>
<dbReference type="EMBL" id="QMWP01000027">
    <property type="protein sequence ID" value="RLG70858.1"/>
    <property type="molecule type" value="Genomic_DNA"/>
</dbReference>
<name>A0A497JIG7_9ARCH</name>
<reference evidence="2 3" key="1">
    <citation type="submission" date="2018-06" db="EMBL/GenBank/DDBJ databases">
        <title>Extensive metabolic versatility and redundancy in microbially diverse, dynamic hydrothermal sediments.</title>
        <authorList>
            <person name="Dombrowski N."/>
            <person name="Teske A."/>
            <person name="Baker B.J."/>
        </authorList>
    </citation>
    <scope>NUCLEOTIDE SEQUENCE [LARGE SCALE GENOMIC DNA]</scope>
    <source>
        <strain evidence="2">B51_G17</strain>
    </source>
</reference>
<dbReference type="SUPFAM" id="SSF56281">
    <property type="entry name" value="Metallo-hydrolase/oxidoreductase"/>
    <property type="match status" value="1"/>
</dbReference>
<evidence type="ECO:0000313" key="2">
    <source>
        <dbReference type="EMBL" id="RLG70858.1"/>
    </source>
</evidence>
<accession>A0A497JIG7</accession>
<keyword evidence="2" id="KW-0378">Hydrolase</keyword>
<evidence type="ECO:0000259" key="1">
    <source>
        <dbReference type="Pfam" id="PF07521"/>
    </source>
</evidence>